<dbReference type="AlphaFoldDB" id="A0A8D9F5C7"/>
<dbReference type="EMBL" id="HBUF01605869">
    <property type="protein sequence ID" value="CAG6777522.1"/>
    <property type="molecule type" value="Transcribed_RNA"/>
</dbReference>
<evidence type="ECO:0000256" key="1">
    <source>
        <dbReference type="SAM" id="MobiDB-lite"/>
    </source>
</evidence>
<proteinExistence type="predicted"/>
<reference evidence="2" key="1">
    <citation type="submission" date="2021-05" db="EMBL/GenBank/DDBJ databases">
        <authorList>
            <person name="Alioto T."/>
            <person name="Alioto T."/>
            <person name="Gomez Garrido J."/>
        </authorList>
    </citation>
    <scope>NUCLEOTIDE SEQUENCE</scope>
</reference>
<organism evidence="2">
    <name type="scientific">Cacopsylla melanoneura</name>
    <dbReference type="NCBI Taxonomy" id="428564"/>
    <lineage>
        <taxon>Eukaryota</taxon>
        <taxon>Metazoa</taxon>
        <taxon>Ecdysozoa</taxon>
        <taxon>Arthropoda</taxon>
        <taxon>Hexapoda</taxon>
        <taxon>Insecta</taxon>
        <taxon>Pterygota</taxon>
        <taxon>Neoptera</taxon>
        <taxon>Paraneoptera</taxon>
        <taxon>Hemiptera</taxon>
        <taxon>Sternorrhyncha</taxon>
        <taxon>Psylloidea</taxon>
        <taxon>Psyllidae</taxon>
        <taxon>Psyllinae</taxon>
        <taxon>Cacopsylla</taxon>
    </lineage>
</organism>
<protein>
    <submittedName>
        <fullName evidence="2">Uncharacterized protein</fullName>
    </submittedName>
</protein>
<feature type="region of interest" description="Disordered" evidence="1">
    <location>
        <begin position="96"/>
        <end position="129"/>
    </location>
</feature>
<sequence>MAPPAPNISEIKTNDNFYQKNRDVDENTVLLHDPKQTNGHIEGEAKECQPYNRDSVRSSFKSYYSIRSIDTNEYVSCRSSLNSSFENLQEDKNIHVKSKTSDERSNVGNKIDENEGERKVDNNLDNKEYYGTKDEEDKTVKYLTKHNETEYKIDVPDGNNKIMKNNQNIDSTGENNVKYDRDNDNINETFIENEKRMSSFNIQNRNEHESQLNMEDNCDKNVQHYKQTVTMKDTTLANQLMSKDTNETKVNVDKVDTSQETANNVDNTNHSVVEIDEIINKRNTDDKLTKKNTEHKHVNNNNNQDFLNKTHEDKLDSDSLSVFNRYKIINQNADIKEVDKLIHANHLDINDNDQTSQTNGVRSNGADIVIDIDANAKSEAGEKTGHFEDVSLDEEVESKCH</sequence>
<name>A0A8D9F5C7_9HEMI</name>
<feature type="compositionally biased region" description="Basic and acidic residues" evidence="1">
    <location>
        <begin position="377"/>
        <end position="389"/>
    </location>
</feature>
<accession>A0A8D9F5C7</accession>
<evidence type="ECO:0000313" key="2">
    <source>
        <dbReference type="EMBL" id="CAG6777522.1"/>
    </source>
</evidence>
<feature type="compositionally biased region" description="Acidic residues" evidence="1">
    <location>
        <begin position="390"/>
        <end position="401"/>
    </location>
</feature>
<feature type="region of interest" description="Disordered" evidence="1">
    <location>
        <begin position="377"/>
        <end position="401"/>
    </location>
</feature>